<proteinExistence type="inferred from homology"/>
<name>A0AAD6EX45_9POAL</name>
<comment type="caution">
    <text evidence="3">The sequence shown here is derived from an EMBL/GenBank/DDBJ whole genome shotgun (WGS) entry which is preliminary data.</text>
</comment>
<dbReference type="PANTHER" id="PTHR11952:SF10">
    <property type="entry name" value="16S RRNA PROCESSING PROTEIN RIMM FAMILY"/>
    <property type="match status" value="1"/>
</dbReference>
<accession>A0AAD6EX45</accession>
<evidence type="ECO:0000313" key="3">
    <source>
        <dbReference type="EMBL" id="KAJ3704351.1"/>
    </source>
</evidence>
<dbReference type="HAMAP" id="MF_00014">
    <property type="entry name" value="Ribosome_mat_RimM"/>
    <property type="match status" value="1"/>
</dbReference>
<dbReference type="SUPFAM" id="SSF53448">
    <property type="entry name" value="Nucleotide-diphospho-sugar transferases"/>
    <property type="match status" value="1"/>
</dbReference>
<dbReference type="AlphaFoldDB" id="A0AAD6EX45"/>
<evidence type="ECO:0000259" key="2">
    <source>
        <dbReference type="Pfam" id="PF24986"/>
    </source>
</evidence>
<dbReference type="Proteomes" id="UP001210211">
    <property type="component" value="Unassembled WGS sequence"/>
</dbReference>
<gene>
    <name evidence="3" type="ORF">LUZ61_008056</name>
</gene>
<dbReference type="InterPro" id="IPR009000">
    <property type="entry name" value="Transl_B-barrel_sf"/>
</dbReference>
<dbReference type="Pfam" id="PF01782">
    <property type="entry name" value="RimM"/>
    <property type="match status" value="1"/>
</dbReference>
<dbReference type="GO" id="GO:0006364">
    <property type="term" value="P:rRNA processing"/>
    <property type="evidence" value="ECO:0007669"/>
    <property type="project" value="InterPro"/>
</dbReference>
<dbReference type="GO" id="GO:0003977">
    <property type="term" value="F:UDP-N-acetylglucosamine diphosphorylase activity"/>
    <property type="evidence" value="ECO:0007669"/>
    <property type="project" value="TreeGrafter"/>
</dbReference>
<keyword evidence="4" id="KW-1185">Reference proteome</keyword>
<dbReference type="Gene3D" id="3.90.550.10">
    <property type="entry name" value="Spore Coat Polysaccharide Biosynthesis Protein SpsA, Chain A"/>
    <property type="match status" value="1"/>
</dbReference>
<evidence type="ECO:0000313" key="4">
    <source>
        <dbReference type="Proteomes" id="UP001210211"/>
    </source>
</evidence>
<dbReference type="GO" id="GO:0005840">
    <property type="term" value="C:ribosome"/>
    <property type="evidence" value="ECO:0007669"/>
    <property type="project" value="InterPro"/>
</dbReference>
<feature type="domain" description="Ribosome maturation factor RimM PRC barrel" evidence="2">
    <location>
        <begin position="187"/>
        <end position="263"/>
    </location>
</feature>
<dbReference type="InterPro" id="IPR011033">
    <property type="entry name" value="PRC_barrel-like_sf"/>
</dbReference>
<dbReference type="InterPro" id="IPR029044">
    <property type="entry name" value="Nucleotide-diphossugar_trans"/>
</dbReference>
<sequence>MHPLHFSLLSPPSPCTTTLSLRRASLPNPSAAPYPLFRSFNSSSFASVCATVALAPPAISREPVEANLVAETGENERAEMDKYREVGTISTVHGVKGEVKVVSSTDFPELRFGKPGKRWLKTRDGGKESIKEIDLIKGRRNPGQNNWIISLKGINSVEEANNIVGSALLIRSDDRPELGEGEFYTPDLIGMRVILKETGKLVGTVVSVMNTKGNDILQVEPGLIGREEEDSSNSQILIPFVEEIVTEVDMERQEMQITPPKGLLELNSRSTVGSSKERRLMEWKQKKKSQQRLATAKKILNEMEQSHILDALRLAPKAQKISLAKQIASIDFRLFQYAINNLDKHINGLSQDMAKNFPLLLKNAMKVSHESLLGKESERNKFHQELREKGLELLSNSKAAIVLIIDEKNKIGYSSEIDDDLKNSLSDIGEHLMDSGSRPFVMVTAAHKVETLQKYLRDNDYFGLDHQKMWILEEGRLPVFSRPSEQSSSKVLFKSPFELLEAPIGPGGVLSLLSFQKILDAFNQMGIEYLQVCSLDGKLSIGDPLFFGYVSSLDADVGIKIYNGNVGDGTCFDTIISIKHMNKISRDAKKLGFYAVTEKHRYVEKTSEGWVDVNPEVSNLCRLHFPVYGLLNCCSLDDICVMSVLK</sequence>
<dbReference type="PANTHER" id="PTHR11952">
    <property type="entry name" value="UDP- GLUCOSE PYROPHOSPHORYLASE"/>
    <property type="match status" value="1"/>
</dbReference>
<dbReference type="NCBIfam" id="TIGR02273">
    <property type="entry name" value="16S_RimM"/>
    <property type="match status" value="1"/>
</dbReference>
<protein>
    <recommendedName>
        <fullName evidence="5">Ribosome maturation factor RimM</fullName>
    </recommendedName>
</protein>
<dbReference type="Gene3D" id="2.30.30.240">
    <property type="entry name" value="PRC-barrel domain"/>
    <property type="match status" value="1"/>
</dbReference>
<organism evidence="3 4">
    <name type="scientific">Rhynchospora tenuis</name>
    <dbReference type="NCBI Taxonomy" id="198213"/>
    <lineage>
        <taxon>Eukaryota</taxon>
        <taxon>Viridiplantae</taxon>
        <taxon>Streptophyta</taxon>
        <taxon>Embryophyta</taxon>
        <taxon>Tracheophyta</taxon>
        <taxon>Spermatophyta</taxon>
        <taxon>Magnoliopsida</taxon>
        <taxon>Liliopsida</taxon>
        <taxon>Poales</taxon>
        <taxon>Cyperaceae</taxon>
        <taxon>Cyperoideae</taxon>
        <taxon>Rhynchosporeae</taxon>
        <taxon>Rhynchospora</taxon>
    </lineage>
</organism>
<dbReference type="InterPro" id="IPR011961">
    <property type="entry name" value="RimM"/>
</dbReference>
<evidence type="ECO:0000259" key="1">
    <source>
        <dbReference type="Pfam" id="PF01782"/>
    </source>
</evidence>
<dbReference type="FunFam" id="2.30.30.240:FF:000002">
    <property type="entry name" value="Ribosome maturation factor rimM"/>
    <property type="match status" value="1"/>
</dbReference>
<dbReference type="InterPro" id="IPR039741">
    <property type="entry name" value="UDP-sugar_pyrophosphorylase"/>
</dbReference>
<dbReference type="SUPFAM" id="SSF50447">
    <property type="entry name" value="Translation proteins"/>
    <property type="match status" value="1"/>
</dbReference>
<dbReference type="EMBL" id="JAMRDG010000001">
    <property type="protein sequence ID" value="KAJ3704351.1"/>
    <property type="molecule type" value="Genomic_DNA"/>
</dbReference>
<evidence type="ECO:0008006" key="5">
    <source>
        <dbReference type="Google" id="ProtNLM"/>
    </source>
</evidence>
<dbReference type="GO" id="GO:0043022">
    <property type="term" value="F:ribosome binding"/>
    <property type="evidence" value="ECO:0007669"/>
    <property type="project" value="InterPro"/>
</dbReference>
<dbReference type="Pfam" id="PF24986">
    <property type="entry name" value="PRC_RimM"/>
    <property type="match status" value="1"/>
</dbReference>
<feature type="domain" description="RimM N-terminal" evidence="1">
    <location>
        <begin position="86"/>
        <end position="173"/>
    </location>
</feature>
<dbReference type="GO" id="GO:0006048">
    <property type="term" value="P:UDP-N-acetylglucosamine biosynthetic process"/>
    <property type="evidence" value="ECO:0007669"/>
    <property type="project" value="TreeGrafter"/>
</dbReference>
<reference evidence="3 4" key="1">
    <citation type="journal article" date="2022" name="Cell">
        <title>Repeat-based holocentromeres influence genome architecture and karyotype evolution.</title>
        <authorList>
            <person name="Hofstatter P.G."/>
            <person name="Thangavel G."/>
            <person name="Lux T."/>
            <person name="Neumann P."/>
            <person name="Vondrak T."/>
            <person name="Novak P."/>
            <person name="Zhang M."/>
            <person name="Costa L."/>
            <person name="Castellani M."/>
            <person name="Scott A."/>
            <person name="Toegelov H."/>
            <person name="Fuchs J."/>
            <person name="Mata-Sucre Y."/>
            <person name="Dias Y."/>
            <person name="Vanzela A.L.L."/>
            <person name="Huettel B."/>
            <person name="Almeida C.C.S."/>
            <person name="Simkova H."/>
            <person name="Souza G."/>
            <person name="Pedrosa-Harand A."/>
            <person name="Macas J."/>
            <person name="Mayer K.F.X."/>
            <person name="Houben A."/>
            <person name="Marques A."/>
        </authorList>
    </citation>
    <scope>NUCLEOTIDE SEQUENCE [LARGE SCALE GENOMIC DNA]</scope>
    <source>
        <strain evidence="3">RhyTen1mFocal</strain>
    </source>
</reference>
<dbReference type="Gene3D" id="2.40.30.60">
    <property type="entry name" value="RimM"/>
    <property type="match status" value="1"/>
</dbReference>
<dbReference type="SUPFAM" id="SSF50346">
    <property type="entry name" value="PRC-barrel domain"/>
    <property type="match status" value="1"/>
</dbReference>
<dbReference type="InterPro" id="IPR002676">
    <property type="entry name" value="RimM_N"/>
</dbReference>
<dbReference type="InterPro" id="IPR056792">
    <property type="entry name" value="PRC_RimM"/>
</dbReference>
<dbReference type="InterPro" id="IPR036976">
    <property type="entry name" value="RimM_N_sf"/>
</dbReference>